<feature type="coiled-coil region" evidence="1">
    <location>
        <begin position="209"/>
        <end position="246"/>
    </location>
</feature>
<sequence length="1220" mass="135990">MPHMTGISEVKYSYSGRQNRYVAYMAINFIRLRSLTYLSLERVLDAHLALSEVCGRVRTVLGGTRARGTCCNFESVDGQTFEEVLRTAVREVLPSFGMDPSKDFDLLITIPANRWLGAPLPTLGFKGSHLDEALVAWRRLVDARGPVRRGCMPLSAYRSEEWEASWAQLRAAFLDVAAGRRGQGPLLERTRRRLLGLEQRRLPILEGYLERWNNRRMACEERRQRASALAERASRAREQRRMARAERQSFRAFCGFCGKTGRLRRRDRNLWELARQAGLGSGTGSAPTSDMLYNFIFYCPMHLLRITEMPLMVVAMPSLHTKPLVELWDHCHRSPLQLRYDIEPAQDLLLTCFLMLPMSVATCTYINAPVLPLGLTQLIHPLLVMLMPLALLKQSFVNRALQLVPASAVIAALGMFMLLVVNRFLNPSLVMLMPLEIQLQSFVIRVALLVLTVSLCMLDNLPLLTAFLTSALPPMREALRPALKAFKIVLLPLHTTLHRNLMVLKSDPLPLPVAPLCMPSSFMLLIVALTSAPLPLQVALLRNLMVPEVPPPLLVAPLCMLLNLMLLTVFFTSALLSPWVALLRILMVVKLVPLKLVMEIVTTSIPRLGGVSSLHAYRTHLISLSFGAVIVLTKPRRAISVTCSLLVSYNTTYTEATKILKHEAAWAMIDDPKRRMLYDTFMEQLWHHCKPHSEGDSDAAECGEDMHSCIALMRREMRWLTPPFPNKIFLKMILEPLPLLAQPAFCMLLLATSIPKAFGMNGLFLVLRTVTARPTPPFPNKIFRMLRHFCMLLLATGSIGRFLALCTFAARISSNFDAAPRLPMAWQTNWSAPRRSFNMMFVPSRRAVGESTNTVKQAKLKAGMAMDTAGMIKGTAAGFQAKGEGKGTFAVDGAVDEKWSRTVCFGKFPEDSKARDLIEFMEGVMAEARHSIEEIFAYCKKFAGGVALSIERAAATNDAERERAPDSGAVAEIVAQFYEGLHKGRDLETTGPQFRLPGIAPPVSREELTAAPKRARKKRTCADDGPVVEVPQTGALRTPGVGDSCETARRPEDRHEAGRVVAYDAARDVYLVSYDRAGGEPGLAWEAERMHWSEAVGLESGIARTRPGRLVISGWSPQAAPVGFEEVVLAQGVEGTFLRRRRAQAAARWELSPPEHHRPGHDLDDGASLRTCGGQETRVQGLSLRQKLSACAGPITIWALDYHSLSKRKRRAGERIWRLK</sequence>
<accession>A0ABN9SC66</accession>
<name>A0ABN9SC66_9DINO</name>
<keyword evidence="3" id="KW-0472">Membrane</keyword>
<feature type="transmembrane region" description="Helical" evidence="3">
    <location>
        <begin position="553"/>
        <end position="573"/>
    </location>
</feature>
<keyword evidence="5" id="KW-1185">Reference proteome</keyword>
<reference evidence="4" key="1">
    <citation type="submission" date="2023-10" db="EMBL/GenBank/DDBJ databases">
        <authorList>
            <person name="Chen Y."/>
            <person name="Shah S."/>
            <person name="Dougan E. K."/>
            <person name="Thang M."/>
            <person name="Chan C."/>
        </authorList>
    </citation>
    <scope>NUCLEOTIDE SEQUENCE [LARGE SCALE GENOMIC DNA]</scope>
</reference>
<keyword evidence="3" id="KW-1133">Transmembrane helix</keyword>
<comment type="caution">
    <text evidence="4">The sequence shown here is derived from an EMBL/GenBank/DDBJ whole genome shotgun (WGS) entry which is preliminary data.</text>
</comment>
<feature type="transmembrane region" description="Helical" evidence="3">
    <location>
        <begin position="522"/>
        <end position="541"/>
    </location>
</feature>
<keyword evidence="1" id="KW-0175">Coiled coil</keyword>
<organism evidence="4 5">
    <name type="scientific">Prorocentrum cordatum</name>
    <dbReference type="NCBI Taxonomy" id="2364126"/>
    <lineage>
        <taxon>Eukaryota</taxon>
        <taxon>Sar</taxon>
        <taxon>Alveolata</taxon>
        <taxon>Dinophyceae</taxon>
        <taxon>Prorocentrales</taxon>
        <taxon>Prorocentraceae</taxon>
        <taxon>Prorocentrum</taxon>
    </lineage>
</organism>
<proteinExistence type="predicted"/>
<evidence type="ECO:0000313" key="4">
    <source>
        <dbReference type="EMBL" id="CAK0829574.1"/>
    </source>
</evidence>
<evidence type="ECO:0000256" key="3">
    <source>
        <dbReference type="SAM" id="Phobius"/>
    </source>
</evidence>
<keyword evidence="3" id="KW-0812">Transmembrane</keyword>
<protein>
    <submittedName>
        <fullName evidence="4">Uncharacterized protein</fullName>
    </submittedName>
</protein>
<gene>
    <name evidence="4" type="ORF">PCOR1329_LOCUS28471</name>
</gene>
<feature type="transmembrane region" description="Helical" evidence="3">
    <location>
        <begin position="442"/>
        <end position="464"/>
    </location>
</feature>
<dbReference type="Proteomes" id="UP001189429">
    <property type="component" value="Unassembled WGS sequence"/>
</dbReference>
<evidence type="ECO:0000313" key="5">
    <source>
        <dbReference type="Proteomes" id="UP001189429"/>
    </source>
</evidence>
<evidence type="ECO:0000256" key="2">
    <source>
        <dbReference type="SAM" id="MobiDB-lite"/>
    </source>
</evidence>
<feature type="transmembrane region" description="Helical" evidence="3">
    <location>
        <begin position="403"/>
        <end position="422"/>
    </location>
</feature>
<dbReference type="EMBL" id="CAUYUJ010010513">
    <property type="protein sequence ID" value="CAK0829574.1"/>
    <property type="molecule type" value="Genomic_DNA"/>
</dbReference>
<evidence type="ECO:0000256" key="1">
    <source>
        <dbReference type="SAM" id="Coils"/>
    </source>
</evidence>
<feature type="region of interest" description="Disordered" evidence="2">
    <location>
        <begin position="1033"/>
        <end position="1053"/>
    </location>
</feature>